<evidence type="ECO:0000313" key="3">
    <source>
        <dbReference type="Proteomes" id="UP001140949"/>
    </source>
</evidence>
<keyword evidence="3" id="KW-1185">Reference proteome</keyword>
<feature type="transmembrane region" description="Helical" evidence="1">
    <location>
        <begin position="37"/>
        <end position="56"/>
    </location>
</feature>
<evidence type="ECO:0000256" key="1">
    <source>
        <dbReference type="SAM" id="Phobius"/>
    </source>
</evidence>
<dbReference type="AlphaFoldDB" id="A0AAX6H0I0"/>
<dbReference type="EMBL" id="JANAVB010014398">
    <property type="protein sequence ID" value="KAJ6834466.1"/>
    <property type="molecule type" value="Genomic_DNA"/>
</dbReference>
<sequence length="106" mass="12393">MSMRRSSSLLLSLAISIPEYYLSLVYAGPFLPYFESLPFFFVRVKVLIPLFCFLFTNCFDGEKYCRGVFDRHRTREGGRSSLQSALGCRFQGHGLRHCRRHHPRLQ</sequence>
<comment type="caution">
    <text evidence="2">The sequence shown here is derived from an EMBL/GenBank/DDBJ whole genome shotgun (WGS) entry which is preliminary data.</text>
</comment>
<keyword evidence="1" id="KW-1133">Transmembrane helix</keyword>
<accession>A0AAX6H0I0</accession>
<evidence type="ECO:0000313" key="2">
    <source>
        <dbReference type="EMBL" id="KAJ6834466.1"/>
    </source>
</evidence>
<dbReference type="Proteomes" id="UP001140949">
    <property type="component" value="Unassembled WGS sequence"/>
</dbReference>
<reference evidence="2" key="2">
    <citation type="submission" date="2023-04" db="EMBL/GenBank/DDBJ databases">
        <authorList>
            <person name="Bruccoleri R.E."/>
            <person name="Oakeley E.J."/>
            <person name="Faust A.-M."/>
            <person name="Dessus-Babus S."/>
            <person name="Altorfer M."/>
            <person name="Burckhardt D."/>
            <person name="Oertli M."/>
            <person name="Naumann U."/>
            <person name="Petersen F."/>
            <person name="Wong J."/>
        </authorList>
    </citation>
    <scope>NUCLEOTIDE SEQUENCE</scope>
    <source>
        <strain evidence="2">GSM-AAB239-AS_SAM_17_03QT</strain>
        <tissue evidence="2">Leaf</tissue>
    </source>
</reference>
<proteinExistence type="predicted"/>
<keyword evidence="1" id="KW-0812">Transmembrane</keyword>
<reference evidence="2" key="1">
    <citation type="journal article" date="2023" name="GigaByte">
        <title>Genome assembly of the bearded iris, Iris pallida Lam.</title>
        <authorList>
            <person name="Bruccoleri R.E."/>
            <person name="Oakeley E.J."/>
            <person name="Faust A.M.E."/>
            <person name="Altorfer M."/>
            <person name="Dessus-Babus S."/>
            <person name="Burckhardt D."/>
            <person name="Oertli M."/>
            <person name="Naumann U."/>
            <person name="Petersen F."/>
            <person name="Wong J."/>
        </authorList>
    </citation>
    <scope>NUCLEOTIDE SEQUENCE</scope>
    <source>
        <strain evidence="2">GSM-AAB239-AS_SAM_17_03QT</strain>
    </source>
</reference>
<gene>
    <name evidence="2" type="ORF">M6B38_334415</name>
</gene>
<protein>
    <submittedName>
        <fullName evidence="2">ADP-ribosylation factor GTPase-activating protein AGD7</fullName>
    </submittedName>
</protein>
<organism evidence="2 3">
    <name type="scientific">Iris pallida</name>
    <name type="common">Sweet iris</name>
    <dbReference type="NCBI Taxonomy" id="29817"/>
    <lineage>
        <taxon>Eukaryota</taxon>
        <taxon>Viridiplantae</taxon>
        <taxon>Streptophyta</taxon>
        <taxon>Embryophyta</taxon>
        <taxon>Tracheophyta</taxon>
        <taxon>Spermatophyta</taxon>
        <taxon>Magnoliopsida</taxon>
        <taxon>Liliopsida</taxon>
        <taxon>Asparagales</taxon>
        <taxon>Iridaceae</taxon>
        <taxon>Iridoideae</taxon>
        <taxon>Irideae</taxon>
        <taxon>Iris</taxon>
    </lineage>
</organism>
<name>A0AAX6H0I0_IRIPA</name>
<keyword evidence="1" id="KW-0472">Membrane</keyword>